<evidence type="ECO:0000313" key="3">
    <source>
        <dbReference type="EMBL" id="CAL6073980.1"/>
    </source>
</evidence>
<dbReference type="EMBL" id="CAXDID020000304">
    <property type="protein sequence ID" value="CAL6073980.1"/>
    <property type="molecule type" value="Genomic_DNA"/>
</dbReference>
<comment type="caution">
    <text evidence="1">The sequence shown here is derived from an EMBL/GenBank/DDBJ whole genome shotgun (WGS) entry which is preliminary data.</text>
</comment>
<evidence type="ECO:0000313" key="2">
    <source>
        <dbReference type="EMBL" id="CAI9967674.1"/>
    </source>
</evidence>
<name>A0AA86Q9Q4_9EUKA</name>
<protein>
    <submittedName>
        <fullName evidence="3">Hypothetical_protein</fullName>
    </submittedName>
</protein>
<accession>A0AA86Q9Q4</accession>
<keyword evidence="5" id="KW-1185">Reference proteome</keyword>
<reference evidence="1" key="1">
    <citation type="submission" date="2023-06" db="EMBL/GenBank/DDBJ databases">
        <authorList>
            <person name="Kurt Z."/>
        </authorList>
    </citation>
    <scope>NUCLEOTIDE SEQUENCE</scope>
</reference>
<dbReference type="EMBL" id="CATOUU010000791">
    <property type="protein sequence ID" value="CAI9948827.1"/>
    <property type="molecule type" value="Genomic_DNA"/>
</dbReference>
<dbReference type="Proteomes" id="UP001642409">
    <property type="component" value="Unassembled WGS sequence"/>
</dbReference>
<dbReference type="AlphaFoldDB" id="A0AA86Q9Q4"/>
<organism evidence="1">
    <name type="scientific">Hexamita inflata</name>
    <dbReference type="NCBI Taxonomy" id="28002"/>
    <lineage>
        <taxon>Eukaryota</taxon>
        <taxon>Metamonada</taxon>
        <taxon>Diplomonadida</taxon>
        <taxon>Hexamitidae</taxon>
        <taxon>Hexamitinae</taxon>
        <taxon>Hexamita</taxon>
    </lineage>
</organism>
<dbReference type="EMBL" id="CATOUU010001028">
    <property type="protein sequence ID" value="CAI9967674.1"/>
    <property type="molecule type" value="Genomic_DNA"/>
</dbReference>
<gene>
    <name evidence="1" type="ORF">HINF_LOCUS36472</name>
    <name evidence="2" type="ORF">HINF_LOCUS55319</name>
    <name evidence="3" type="ORF">HINF_LOCUS56361</name>
    <name evidence="4" type="ORF">HINF_LOCUS71989</name>
</gene>
<dbReference type="EMBL" id="CAXDID020000562">
    <property type="protein sequence ID" value="CAL6103113.1"/>
    <property type="molecule type" value="Genomic_DNA"/>
</dbReference>
<evidence type="ECO:0000313" key="1">
    <source>
        <dbReference type="EMBL" id="CAI9948827.1"/>
    </source>
</evidence>
<evidence type="ECO:0000313" key="4">
    <source>
        <dbReference type="EMBL" id="CAL6103113.1"/>
    </source>
</evidence>
<reference evidence="3 5" key="2">
    <citation type="submission" date="2024-07" db="EMBL/GenBank/DDBJ databases">
        <authorList>
            <person name="Akdeniz Z."/>
        </authorList>
    </citation>
    <scope>NUCLEOTIDE SEQUENCE [LARGE SCALE GENOMIC DNA]</scope>
</reference>
<evidence type="ECO:0000313" key="5">
    <source>
        <dbReference type="Proteomes" id="UP001642409"/>
    </source>
</evidence>
<proteinExistence type="predicted"/>
<sequence length="121" mass="13907">MKTKCSMSNAQIIKTEQILNIQIYAAMYDEQQIVELRFLVLQAITPFIVKENYKNVQYDVQIDIISAPNIKLALMHLVKEMWNLLNQNGILLYDSADITDNCNLVTVKMTKQNVVTLITTI</sequence>